<name>A0A437M244_9PROT</name>
<feature type="chain" id="PRO_5019206813" description="Secreted protein" evidence="1">
    <location>
        <begin position="21"/>
        <end position="199"/>
    </location>
</feature>
<gene>
    <name evidence="2" type="ORF">EOD42_21915</name>
</gene>
<accession>A0A437M244</accession>
<evidence type="ECO:0000256" key="1">
    <source>
        <dbReference type="SAM" id="SignalP"/>
    </source>
</evidence>
<dbReference type="OrthoDB" id="7273827at2"/>
<proteinExistence type="predicted"/>
<protein>
    <recommendedName>
        <fullName evidence="4">Secreted protein</fullName>
    </recommendedName>
</protein>
<dbReference type="Gene3D" id="2.40.360.20">
    <property type="match status" value="1"/>
</dbReference>
<keyword evidence="1" id="KW-0732">Signal</keyword>
<reference evidence="2 3" key="1">
    <citation type="submission" date="2019-01" db="EMBL/GenBank/DDBJ databases">
        <authorList>
            <person name="Chen W.-M."/>
        </authorList>
    </citation>
    <scope>NUCLEOTIDE SEQUENCE [LARGE SCALE GENOMIC DNA]</scope>
    <source>
        <strain evidence="2 3">CCP-6</strain>
    </source>
</reference>
<dbReference type="AlphaFoldDB" id="A0A437M244"/>
<dbReference type="Proteomes" id="UP000282957">
    <property type="component" value="Unassembled WGS sequence"/>
</dbReference>
<evidence type="ECO:0008006" key="4">
    <source>
        <dbReference type="Google" id="ProtNLM"/>
    </source>
</evidence>
<evidence type="ECO:0000313" key="3">
    <source>
        <dbReference type="Proteomes" id="UP000282957"/>
    </source>
</evidence>
<organism evidence="2 3">
    <name type="scientific">Rhodovarius crocodyli</name>
    <dbReference type="NCBI Taxonomy" id="1979269"/>
    <lineage>
        <taxon>Bacteria</taxon>
        <taxon>Pseudomonadati</taxon>
        <taxon>Pseudomonadota</taxon>
        <taxon>Alphaproteobacteria</taxon>
        <taxon>Acetobacterales</taxon>
        <taxon>Roseomonadaceae</taxon>
        <taxon>Rhodovarius</taxon>
    </lineage>
</organism>
<keyword evidence="3" id="KW-1185">Reference proteome</keyword>
<evidence type="ECO:0000313" key="2">
    <source>
        <dbReference type="EMBL" id="RVT91623.1"/>
    </source>
</evidence>
<sequence length="199" mass="22059">MFRVAMLAGVLASVPALGFAQQAAGGYNCPTAGSSLERTRGDDITYRAGTQAPFVCATTTGTQRLLGYWSTGEAFYRNGRPELERMLNTAFGSRQPAQASFTYFSHSAIGHIPNRVQESWSVPGVERVSTPAGEFEAMRVERVFHIMDTLYRYRQTLWVDTRTGTPVRSEVEHTNGIMAAHVFSWRAAQIEARQMVSAR</sequence>
<dbReference type="EMBL" id="SACL01000010">
    <property type="protein sequence ID" value="RVT91623.1"/>
    <property type="molecule type" value="Genomic_DNA"/>
</dbReference>
<feature type="signal peptide" evidence="1">
    <location>
        <begin position="1"/>
        <end position="20"/>
    </location>
</feature>
<comment type="caution">
    <text evidence="2">The sequence shown here is derived from an EMBL/GenBank/DDBJ whole genome shotgun (WGS) entry which is preliminary data.</text>
</comment>
<dbReference type="RefSeq" id="WP_127789727.1">
    <property type="nucleotide sequence ID" value="NZ_SACL01000010.1"/>
</dbReference>